<reference evidence="2" key="1">
    <citation type="submission" date="2022-02" db="EMBL/GenBank/DDBJ databases">
        <authorList>
            <person name="Lee M."/>
            <person name="Kim S.-J."/>
            <person name="Jung M.-Y."/>
        </authorList>
    </citation>
    <scope>NUCLEOTIDE SEQUENCE</scope>
    <source>
        <strain evidence="2">JHP9</strain>
    </source>
</reference>
<keyword evidence="1" id="KW-0472">Membrane</keyword>
<keyword evidence="1" id="KW-1133">Transmembrane helix</keyword>
<sequence length="79" mass="7942">MLGSVLFLASAIQWTDGMPTTGLAGLALCIAMGVAGGVLAALDRTVVTPARVLWAMVSPLFGIGIIVDAFVLITAISGP</sequence>
<feature type="transmembrane region" description="Helical" evidence="1">
    <location>
        <begin position="54"/>
        <end position="76"/>
    </location>
</feature>
<keyword evidence="1" id="KW-0812">Transmembrane</keyword>
<proteinExistence type="predicted"/>
<dbReference type="RefSeq" id="WP_249737026.1">
    <property type="nucleotide sequence ID" value="NZ_JAKNCJ010000002.1"/>
</dbReference>
<protein>
    <submittedName>
        <fullName evidence="2">Uncharacterized protein</fullName>
    </submittedName>
</protein>
<dbReference type="Proteomes" id="UP001203761">
    <property type="component" value="Unassembled WGS sequence"/>
</dbReference>
<comment type="caution">
    <text evidence="2">The sequence shown here is derived from an EMBL/GenBank/DDBJ whole genome shotgun (WGS) entry which is preliminary data.</text>
</comment>
<evidence type="ECO:0000313" key="3">
    <source>
        <dbReference type="Proteomes" id="UP001203761"/>
    </source>
</evidence>
<evidence type="ECO:0000313" key="2">
    <source>
        <dbReference type="EMBL" id="MCL6422917.1"/>
    </source>
</evidence>
<organism evidence="2 3">
    <name type="scientific">Brachybacterium equifaecis</name>
    <dbReference type="NCBI Taxonomy" id="2910770"/>
    <lineage>
        <taxon>Bacteria</taxon>
        <taxon>Bacillati</taxon>
        <taxon>Actinomycetota</taxon>
        <taxon>Actinomycetes</taxon>
        <taxon>Micrococcales</taxon>
        <taxon>Dermabacteraceae</taxon>
        <taxon>Brachybacterium</taxon>
    </lineage>
</organism>
<keyword evidence="3" id="KW-1185">Reference proteome</keyword>
<evidence type="ECO:0000256" key="1">
    <source>
        <dbReference type="SAM" id="Phobius"/>
    </source>
</evidence>
<feature type="transmembrane region" description="Helical" evidence="1">
    <location>
        <begin position="23"/>
        <end position="42"/>
    </location>
</feature>
<dbReference type="EMBL" id="JAKNCJ010000002">
    <property type="protein sequence ID" value="MCL6422917.1"/>
    <property type="molecule type" value="Genomic_DNA"/>
</dbReference>
<accession>A0ABT0QZ29</accession>
<name>A0ABT0QZ29_9MICO</name>
<gene>
    <name evidence="2" type="ORF">Bequi_05865</name>
</gene>